<feature type="region of interest" description="Disordered" evidence="1">
    <location>
        <begin position="68"/>
        <end position="92"/>
    </location>
</feature>
<dbReference type="Proteomes" id="UP000051048">
    <property type="component" value="Unassembled WGS sequence"/>
</dbReference>
<dbReference type="EMBL" id="AZFH01000010">
    <property type="protein sequence ID" value="KRL84305.1"/>
    <property type="molecule type" value="Genomic_DNA"/>
</dbReference>
<evidence type="ECO:0000313" key="2">
    <source>
        <dbReference type="EMBL" id="KRL84305.1"/>
    </source>
</evidence>
<evidence type="ECO:0000313" key="3">
    <source>
        <dbReference type="Proteomes" id="UP000051048"/>
    </source>
</evidence>
<evidence type="ECO:0000256" key="1">
    <source>
        <dbReference type="SAM" id="MobiDB-lite"/>
    </source>
</evidence>
<comment type="caution">
    <text evidence="2">The sequence shown here is derived from an EMBL/GenBank/DDBJ whole genome shotgun (WGS) entry which is preliminary data.</text>
</comment>
<sequence length="92" mass="11147">MYWAASEMSDPFNNHPEIPLGIPEKTSLAVHELRNMIVKFKEENERSFDLDTRTVFTRRKTFWEERHWKKEREKRNRTPENSNLNNPSLVPF</sequence>
<dbReference type="PATRIC" id="fig|1423740.3.peg.246"/>
<feature type="compositionally biased region" description="Polar residues" evidence="1">
    <location>
        <begin position="79"/>
        <end position="92"/>
    </location>
</feature>
<gene>
    <name evidence="2" type="ORF">FC36_GL000228</name>
</gene>
<dbReference type="STRING" id="1423740.FC36_GL000228"/>
<dbReference type="AlphaFoldDB" id="A0A0R1TSF7"/>
<protein>
    <submittedName>
        <fullName evidence="2">Uncharacterized protein</fullName>
    </submittedName>
</protein>
<feature type="compositionally biased region" description="Basic and acidic residues" evidence="1">
    <location>
        <begin position="68"/>
        <end position="78"/>
    </location>
</feature>
<accession>A0A0R1TSF7</accession>
<name>A0A0R1TSF7_9LACO</name>
<reference evidence="2 3" key="1">
    <citation type="journal article" date="2015" name="Genome Announc.">
        <title>Expanding the biotechnology potential of lactobacilli through comparative genomics of 213 strains and associated genera.</title>
        <authorList>
            <person name="Sun Z."/>
            <person name="Harris H.M."/>
            <person name="McCann A."/>
            <person name="Guo C."/>
            <person name="Argimon S."/>
            <person name="Zhang W."/>
            <person name="Yang X."/>
            <person name="Jeffery I.B."/>
            <person name="Cooney J.C."/>
            <person name="Kagawa T.F."/>
            <person name="Liu W."/>
            <person name="Song Y."/>
            <person name="Salvetti E."/>
            <person name="Wrobel A."/>
            <person name="Rasinkangas P."/>
            <person name="Parkhill J."/>
            <person name="Rea M.C."/>
            <person name="O'Sullivan O."/>
            <person name="Ritari J."/>
            <person name="Douillard F.P."/>
            <person name="Paul Ross R."/>
            <person name="Yang R."/>
            <person name="Briner A.E."/>
            <person name="Felis G.E."/>
            <person name="de Vos W.M."/>
            <person name="Barrangou R."/>
            <person name="Klaenhammer T.R."/>
            <person name="Caufield P.W."/>
            <person name="Cui Y."/>
            <person name="Zhang H."/>
            <person name="O'Toole P.W."/>
        </authorList>
    </citation>
    <scope>NUCLEOTIDE SEQUENCE [LARGE SCALE GENOMIC DNA]</scope>
    <source>
        <strain evidence="2 3">DSM 15833</strain>
    </source>
</reference>
<organism evidence="2 3">
    <name type="scientific">Ligilactobacillus equi DSM 15833 = JCM 10991</name>
    <dbReference type="NCBI Taxonomy" id="1423740"/>
    <lineage>
        <taxon>Bacteria</taxon>
        <taxon>Bacillati</taxon>
        <taxon>Bacillota</taxon>
        <taxon>Bacilli</taxon>
        <taxon>Lactobacillales</taxon>
        <taxon>Lactobacillaceae</taxon>
        <taxon>Ligilactobacillus</taxon>
    </lineage>
</organism>
<proteinExistence type="predicted"/>